<dbReference type="CDD" id="cd05819">
    <property type="entry name" value="NHL"/>
    <property type="match status" value="1"/>
</dbReference>
<organism evidence="6 7">
    <name type="scientific">Adineta ricciae</name>
    <name type="common">Rotifer</name>
    <dbReference type="NCBI Taxonomy" id="249248"/>
    <lineage>
        <taxon>Eukaryota</taxon>
        <taxon>Metazoa</taxon>
        <taxon>Spiralia</taxon>
        <taxon>Gnathifera</taxon>
        <taxon>Rotifera</taxon>
        <taxon>Eurotatoria</taxon>
        <taxon>Bdelloidea</taxon>
        <taxon>Adinetida</taxon>
        <taxon>Adinetidae</taxon>
        <taxon>Adineta</taxon>
    </lineage>
</organism>
<dbReference type="AlphaFoldDB" id="A0A815J097"/>
<comment type="caution">
    <text evidence="6">The sequence shown here is derived from an EMBL/GenBank/DDBJ whole genome shotgun (WGS) entry which is preliminary data.</text>
</comment>
<dbReference type="InterPro" id="IPR001258">
    <property type="entry name" value="NHL_repeat"/>
</dbReference>
<evidence type="ECO:0000313" key="7">
    <source>
        <dbReference type="Proteomes" id="UP000663828"/>
    </source>
</evidence>
<feature type="chain" id="PRO_5035686885" description="Apple domain-containing protein" evidence="3">
    <location>
        <begin position="23"/>
        <end position="491"/>
    </location>
</feature>
<evidence type="ECO:0000256" key="1">
    <source>
        <dbReference type="ARBA" id="ARBA00022737"/>
    </source>
</evidence>
<proteinExistence type="predicted"/>
<feature type="domain" description="Apple" evidence="4">
    <location>
        <begin position="51"/>
        <end position="96"/>
    </location>
</feature>
<dbReference type="Gene3D" id="2.40.10.500">
    <property type="match status" value="2"/>
</dbReference>
<sequence length="491" mass="52990">MLFNYYLNICILFQWLFVPVYLQTIWQSQTNVSEVGLEYSALDNQTLLFQYSAKSLILCTAQCFATASCRIFDFNAQTRRCRLFEGDLSTSGSIIASTSMQSRVGSIQVSPAQFAARGAPCSSCQGNRYLVCINATCQCPPHTYFDDSICKSQKLLGAKCNMSYACRTDLNYTCLPRKQCGPASLQLGTTVGGRSNGASGNLLDALQNPAGLFIDPYGFIYVSDLANNRVIRLREGSLNGTIVAGDGTAGATNARLYQPAGIYLDSAMNMYISDSKNYRVMLWKQNTSTGIRVAGTGFPGSLLSQLNNSGAILLDSVGNMYISDTTNHRVLKWALNASSGTIVAGTGVAGPTSNQLNTPYGICLDETNSYLYIADTLNHRIQRYRLGNPNNGTTIAGGNGGGTGNNQFNAPVGVYLSNKTGALYVADHLNSRIQRWDAGATNGVTVAGITNVTGANASLLSAPYSVILNANETFLYVTDYYNNRVQRFTLI</sequence>
<name>A0A815J097_ADIRI</name>
<dbReference type="SUPFAM" id="SSF101898">
    <property type="entry name" value="NHL repeat"/>
    <property type="match status" value="1"/>
</dbReference>
<accession>A0A815J097</accession>
<gene>
    <name evidence="5" type="ORF">EDS130_LOCUS28298</name>
    <name evidence="6" type="ORF">XAT740_LOCUS32635</name>
</gene>
<dbReference type="GO" id="GO:0008270">
    <property type="term" value="F:zinc ion binding"/>
    <property type="evidence" value="ECO:0007669"/>
    <property type="project" value="UniProtKB-KW"/>
</dbReference>
<feature type="repeat" description="NHL" evidence="2">
    <location>
        <begin position="402"/>
        <end position="439"/>
    </location>
</feature>
<dbReference type="Gene3D" id="3.30.30.180">
    <property type="match status" value="1"/>
</dbReference>
<evidence type="ECO:0000313" key="5">
    <source>
        <dbReference type="EMBL" id="CAF1256930.1"/>
    </source>
</evidence>
<dbReference type="OrthoDB" id="9999116at2759"/>
<keyword evidence="1" id="KW-0677">Repeat</keyword>
<evidence type="ECO:0000259" key="4">
    <source>
        <dbReference type="Pfam" id="PF00024"/>
    </source>
</evidence>
<evidence type="ECO:0000313" key="6">
    <source>
        <dbReference type="EMBL" id="CAF1372816.1"/>
    </source>
</evidence>
<dbReference type="Pfam" id="PF00024">
    <property type="entry name" value="PAN_1"/>
    <property type="match status" value="1"/>
</dbReference>
<reference evidence="6" key="1">
    <citation type="submission" date="2021-02" db="EMBL/GenBank/DDBJ databases">
        <authorList>
            <person name="Nowell W R."/>
        </authorList>
    </citation>
    <scope>NUCLEOTIDE SEQUENCE</scope>
</reference>
<dbReference type="Proteomes" id="UP000663828">
    <property type="component" value="Unassembled WGS sequence"/>
</dbReference>
<dbReference type="PROSITE" id="PS51125">
    <property type="entry name" value="NHL"/>
    <property type="match status" value="1"/>
</dbReference>
<dbReference type="PANTHER" id="PTHR24104:SF25">
    <property type="entry name" value="PROTEIN LIN-41"/>
    <property type="match status" value="1"/>
</dbReference>
<dbReference type="EMBL" id="CAJNOR010003060">
    <property type="protein sequence ID" value="CAF1372816.1"/>
    <property type="molecule type" value="Genomic_DNA"/>
</dbReference>
<keyword evidence="3" id="KW-0732">Signal</keyword>
<dbReference type="Gene3D" id="2.120.10.30">
    <property type="entry name" value="TolB, C-terminal domain"/>
    <property type="match status" value="1"/>
</dbReference>
<dbReference type="Proteomes" id="UP000663852">
    <property type="component" value="Unassembled WGS sequence"/>
</dbReference>
<evidence type="ECO:0000256" key="3">
    <source>
        <dbReference type="SAM" id="SignalP"/>
    </source>
</evidence>
<dbReference type="InterPro" id="IPR050952">
    <property type="entry name" value="TRIM-NHL_E3_ligases"/>
</dbReference>
<protein>
    <recommendedName>
        <fullName evidence="4">Apple domain-containing protein</fullName>
    </recommendedName>
</protein>
<dbReference type="EMBL" id="CAJNOJ010000183">
    <property type="protein sequence ID" value="CAF1256930.1"/>
    <property type="molecule type" value="Genomic_DNA"/>
</dbReference>
<dbReference type="InterPro" id="IPR011042">
    <property type="entry name" value="6-blade_b-propeller_TolB-like"/>
</dbReference>
<dbReference type="PANTHER" id="PTHR24104">
    <property type="entry name" value="E3 UBIQUITIN-PROTEIN LIGASE NHLRC1-RELATED"/>
    <property type="match status" value="1"/>
</dbReference>
<feature type="signal peptide" evidence="3">
    <location>
        <begin position="1"/>
        <end position="22"/>
    </location>
</feature>
<dbReference type="InterPro" id="IPR003609">
    <property type="entry name" value="Pan_app"/>
</dbReference>
<evidence type="ECO:0000256" key="2">
    <source>
        <dbReference type="PROSITE-ProRule" id="PRU00504"/>
    </source>
</evidence>
<keyword evidence="7" id="KW-1185">Reference proteome</keyword>